<reference evidence="1 2" key="1">
    <citation type="submission" date="2024-09" db="EMBL/GenBank/DDBJ databases">
        <authorList>
            <person name="Sun Q."/>
            <person name="Mori K."/>
        </authorList>
    </citation>
    <scope>NUCLEOTIDE SEQUENCE [LARGE SCALE GENOMIC DNA]</scope>
    <source>
        <strain evidence="1 2">NCAIM B.02529</strain>
    </source>
</reference>
<dbReference type="InterPro" id="IPR014962">
    <property type="entry name" value="YolD"/>
</dbReference>
<sequence>MSLRDRGTIKWTSMMLPEHVQILKDMWEEDKLEKAPELDEQALEELNTAIMTAFENQQEIHLHMYHNGSFHEYHGFVQKLLPQQRAIKLITMDNSTYTIQIASIIQIS</sequence>
<dbReference type="Proteomes" id="UP001589836">
    <property type="component" value="Unassembled WGS sequence"/>
</dbReference>
<dbReference type="Pfam" id="PF08863">
    <property type="entry name" value="YolD"/>
    <property type="match status" value="1"/>
</dbReference>
<keyword evidence="2" id="KW-1185">Reference proteome</keyword>
<dbReference type="RefSeq" id="WP_377345781.1">
    <property type="nucleotide sequence ID" value="NZ_JBHLTP010000003.1"/>
</dbReference>
<organism evidence="1 2">
    <name type="scientific">Pontibacillus salicampi</name>
    <dbReference type="NCBI Taxonomy" id="1449801"/>
    <lineage>
        <taxon>Bacteria</taxon>
        <taxon>Bacillati</taxon>
        <taxon>Bacillota</taxon>
        <taxon>Bacilli</taxon>
        <taxon>Bacillales</taxon>
        <taxon>Bacillaceae</taxon>
        <taxon>Pontibacillus</taxon>
    </lineage>
</organism>
<gene>
    <name evidence="1" type="ORF">ACFFGV_06470</name>
</gene>
<evidence type="ECO:0000313" key="1">
    <source>
        <dbReference type="EMBL" id="MFC0523239.1"/>
    </source>
</evidence>
<comment type="caution">
    <text evidence="1">The sequence shown here is derived from an EMBL/GenBank/DDBJ whole genome shotgun (WGS) entry which is preliminary data.</text>
</comment>
<name>A0ABV6LLG2_9BACI</name>
<dbReference type="PANTHER" id="PTHR40051">
    <property type="entry name" value="IG HYPOTHETICAL 15966"/>
    <property type="match status" value="1"/>
</dbReference>
<accession>A0ABV6LLG2</accession>
<dbReference type="PANTHER" id="PTHR40051:SF1">
    <property type="entry name" value="YOLD-LIKE FAMILY PROTEIN"/>
    <property type="match status" value="1"/>
</dbReference>
<evidence type="ECO:0000313" key="2">
    <source>
        <dbReference type="Proteomes" id="UP001589836"/>
    </source>
</evidence>
<proteinExistence type="predicted"/>
<protein>
    <submittedName>
        <fullName evidence="1">YolD-like family protein</fullName>
    </submittedName>
</protein>
<dbReference type="EMBL" id="JBHLTP010000003">
    <property type="protein sequence ID" value="MFC0523239.1"/>
    <property type="molecule type" value="Genomic_DNA"/>
</dbReference>